<keyword evidence="4" id="KW-0732">Signal</keyword>
<dbReference type="GeneID" id="20234765"/>
<dbReference type="Proteomes" id="UP000030746">
    <property type="component" value="Unassembled WGS sequence"/>
</dbReference>
<keyword evidence="2" id="KW-0964">Secreted</keyword>
<comment type="subcellular location">
    <subcellularLocation>
        <location evidence="1">Secreted</location>
    </subcellularLocation>
</comment>
<dbReference type="RefSeq" id="XP_009052734.1">
    <property type="nucleotide sequence ID" value="XM_009054486.1"/>
</dbReference>
<dbReference type="PROSITE" id="PS50240">
    <property type="entry name" value="TRYPSIN_DOM"/>
    <property type="match status" value="1"/>
</dbReference>
<dbReference type="SUPFAM" id="SSF50494">
    <property type="entry name" value="Trypsin-like serine proteases"/>
    <property type="match status" value="1"/>
</dbReference>
<dbReference type="HOGENOM" id="CLU_006842_13_1_1"/>
<evidence type="ECO:0000313" key="12">
    <source>
        <dbReference type="Proteomes" id="UP000030746"/>
    </source>
</evidence>
<dbReference type="PANTHER" id="PTHR24264:SF65">
    <property type="entry name" value="SRCR DOMAIN-CONTAINING PROTEIN"/>
    <property type="match status" value="1"/>
</dbReference>
<sequence>KIVGGTNTSECELPWVVGIRRNGVFICGGAIVSKYHIITAAHCVSSENTYSVEISKWGTNSVQDRFWQLIPVTKKVIFPAFDSIRLLNDIAVLTLQRPVSFGQCVQPICVPESFETPQTEKCIAAGWGTLRLGGSQPEVLQKVDLKVYLSAVCAARFNEASTVVTPAVMCADNDGLGGKDACQGDSGGPLMCVVNGKYSLMGIVSSGRGCADAGQAGFYTFVPYFRDWLNAQIF</sequence>
<evidence type="ECO:0000256" key="5">
    <source>
        <dbReference type="ARBA" id="ARBA00022801"/>
    </source>
</evidence>
<dbReference type="InterPro" id="IPR018114">
    <property type="entry name" value="TRYPSIN_HIS"/>
</dbReference>
<dbReference type="Pfam" id="PF00089">
    <property type="entry name" value="Trypsin"/>
    <property type="match status" value="1"/>
</dbReference>
<keyword evidence="6 9" id="KW-0720">Serine protease</keyword>
<dbReference type="PANTHER" id="PTHR24264">
    <property type="entry name" value="TRYPSIN-RELATED"/>
    <property type="match status" value="1"/>
</dbReference>
<evidence type="ECO:0000256" key="3">
    <source>
        <dbReference type="ARBA" id="ARBA00022670"/>
    </source>
</evidence>
<dbReference type="STRING" id="225164.V3ZYI7"/>
<dbReference type="SMART" id="SM00020">
    <property type="entry name" value="Tryp_SPc"/>
    <property type="match status" value="1"/>
</dbReference>
<evidence type="ECO:0000256" key="4">
    <source>
        <dbReference type="ARBA" id="ARBA00022729"/>
    </source>
</evidence>
<dbReference type="CDD" id="cd00190">
    <property type="entry name" value="Tryp_SPc"/>
    <property type="match status" value="1"/>
</dbReference>
<dbReference type="InterPro" id="IPR033116">
    <property type="entry name" value="TRYPSIN_SER"/>
</dbReference>
<dbReference type="PROSITE" id="PS00134">
    <property type="entry name" value="TRYPSIN_HIS"/>
    <property type="match status" value="1"/>
</dbReference>
<evidence type="ECO:0000256" key="6">
    <source>
        <dbReference type="ARBA" id="ARBA00022825"/>
    </source>
</evidence>
<evidence type="ECO:0000259" key="10">
    <source>
        <dbReference type="PROSITE" id="PS50240"/>
    </source>
</evidence>
<dbReference type="GO" id="GO:0004252">
    <property type="term" value="F:serine-type endopeptidase activity"/>
    <property type="evidence" value="ECO:0007669"/>
    <property type="project" value="InterPro"/>
</dbReference>
<accession>V3ZYI7</accession>
<dbReference type="GO" id="GO:0006508">
    <property type="term" value="P:proteolysis"/>
    <property type="evidence" value="ECO:0007669"/>
    <property type="project" value="UniProtKB-KW"/>
</dbReference>
<dbReference type="Gene3D" id="2.40.10.10">
    <property type="entry name" value="Trypsin-like serine proteases"/>
    <property type="match status" value="1"/>
</dbReference>
<dbReference type="AlphaFoldDB" id="V3ZYI7"/>
<keyword evidence="5 9" id="KW-0378">Hydrolase</keyword>
<evidence type="ECO:0000256" key="2">
    <source>
        <dbReference type="ARBA" id="ARBA00022525"/>
    </source>
</evidence>
<gene>
    <name evidence="11" type="ORF">LOTGIDRAFT_143960</name>
</gene>
<evidence type="ECO:0000256" key="7">
    <source>
        <dbReference type="ARBA" id="ARBA00023145"/>
    </source>
</evidence>
<dbReference type="InterPro" id="IPR001314">
    <property type="entry name" value="Peptidase_S1A"/>
</dbReference>
<keyword evidence="12" id="KW-1185">Reference proteome</keyword>
<dbReference type="CTD" id="20234765"/>
<dbReference type="InterPro" id="IPR009003">
    <property type="entry name" value="Peptidase_S1_PA"/>
</dbReference>
<dbReference type="InterPro" id="IPR001254">
    <property type="entry name" value="Trypsin_dom"/>
</dbReference>
<protein>
    <recommendedName>
        <fullName evidence="10">Peptidase S1 domain-containing protein</fullName>
    </recommendedName>
</protein>
<evidence type="ECO:0000256" key="9">
    <source>
        <dbReference type="RuleBase" id="RU363034"/>
    </source>
</evidence>
<proteinExistence type="predicted"/>
<keyword evidence="8" id="KW-1015">Disulfide bond</keyword>
<dbReference type="OMA" id="VYARMTF"/>
<name>V3ZYI7_LOTGI</name>
<organism evidence="11 12">
    <name type="scientific">Lottia gigantea</name>
    <name type="common">Giant owl limpet</name>
    <dbReference type="NCBI Taxonomy" id="225164"/>
    <lineage>
        <taxon>Eukaryota</taxon>
        <taxon>Metazoa</taxon>
        <taxon>Spiralia</taxon>
        <taxon>Lophotrochozoa</taxon>
        <taxon>Mollusca</taxon>
        <taxon>Gastropoda</taxon>
        <taxon>Patellogastropoda</taxon>
        <taxon>Lottioidea</taxon>
        <taxon>Lottiidae</taxon>
        <taxon>Lottia</taxon>
    </lineage>
</organism>
<dbReference type="FunFam" id="2.40.10.10:FF:000146">
    <property type="entry name" value="Serine protease 53"/>
    <property type="match status" value="1"/>
</dbReference>
<keyword evidence="3 9" id="KW-0645">Protease</keyword>
<dbReference type="EMBL" id="KB201451">
    <property type="protein sequence ID" value="ESO96598.1"/>
    <property type="molecule type" value="Genomic_DNA"/>
</dbReference>
<reference evidence="11 12" key="1">
    <citation type="journal article" date="2013" name="Nature">
        <title>Insights into bilaterian evolution from three spiralian genomes.</title>
        <authorList>
            <person name="Simakov O."/>
            <person name="Marletaz F."/>
            <person name="Cho S.J."/>
            <person name="Edsinger-Gonzales E."/>
            <person name="Havlak P."/>
            <person name="Hellsten U."/>
            <person name="Kuo D.H."/>
            <person name="Larsson T."/>
            <person name="Lv J."/>
            <person name="Arendt D."/>
            <person name="Savage R."/>
            <person name="Osoegawa K."/>
            <person name="de Jong P."/>
            <person name="Grimwood J."/>
            <person name="Chapman J.A."/>
            <person name="Shapiro H."/>
            <person name="Aerts A."/>
            <person name="Otillar R.P."/>
            <person name="Terry A.Y."/>
            <person name="Boore J.L."/>
            <person name="Grigoriev I.V."/>
            <person name="Lindberg D.R."/>
            <person name="Seaver E.C."/>
            <person name="Weisblat D.A."/>
            <person name="Putnam N.H."/>
            <person name="Rokhsar D.S."/>
        </authorList>
    </citation>
    <scope>NUCLEOTIDE SEQUENCE [LARGE SCALE GENOMIC DNA]</scope>
</reference>
<dbReference type="InterPro" id="IPR043504">
    <property type="entry name" value="Peptidase_S1_PA_chymotrypsin"/>
</dbReference>
<dbReference type="KEGG" id="lgi:LOTGIDRAFT_143960"/>
<evidence type="ECO:0000313" key="11">
    <source>
        <dbReference type="EMBL" id="ESO96598.1"/>
    </source>
</evidence>
<keyword evidence="7" id="KW-0865">Zymogen</keyword>
<dbReference type="GO" id="GO:0005615">
    <property type="term" value="C:extracellular space"/>
    <property type="evidence" value="ECO:0007669"/>
    <property type="project" value="TreeGrafter"/>
</dbReference>
<dbReference type="OrthoDB" id="10012881at2759"/>
<dbReference type="PRINTS" id="PR00722">
    <property type="entry name" value="CHYMOTRYPSIN"/>
</dbReference>
<feature type="domain" description="Peptidase S1" evidence="10">
    <location>
        <begin position="2"/>
        <end position="234"/>
    </location>
</feature>
<evidence type="ECO:0000256" key="1">
    <source>
        <dbReference type="ARBA" id="ARBA00004613"/>
    </source>
</evidence>
<dbReference type="PROSITE" id="PS00135">
    <property type="entry name" value="TRYPSIN_SER"/>
    <property type="match status" value="1"/>
</dbReference>
<feature type="non-terminal residue" evidence="11">
    <location>
        <position position="1"/>
    </location>
</feature>
<dbReference type="InterPro" id="IPR050127">
    <property type="entry name" value="Serine_Proteases_S1"/>
</dbReference>
<evidence type="ECO:0000256" key="8">
    <source>
        <dbReference type="ARBA" id="ARBA00023157"/>
    </source>
</evidence>